<dbReference type="Proteomes" id="UP000287651">
    <property type="component" value="Unassembled WGS sequence"/>
</dbReference>
<dbReference type="AlphaFoldDB" id="A0A426X1Q1"/>
<protein>
    <submittedName>
        <fullName evidence="2">Uncharacterized protein</fullName>
    </submittedName>
</protein>
<reference evidence="2 3" key="1">
    <citation type="journal article" date="2014" name="Agronomy (Basel)">
        <title>A Draft Genome Sequence for Ensete ventricosum, the Drought-Tolerant Tree Against Hunger.</title>
        <authorList>
            <person name="Harrison J."/>
            <person name="Moore K.A."/>
            <person name="Paszkiewicz K."/>
            <person name="Jones T."/>
            <person name="Grant M."/>
            <person name="Ambacheew D."/>
            <person name="Muzemil S."/>
            <person name="Studholme D.J."/>
        </authorList>
    </citation>
    <scope>NUCLEOTIDE SEQUENCE [LARGE SCALE GENOMIC DNA]</scope>
</reference>
<comment type="caution">
    <text evidence="2">The sequence shown here is derived from an EMBL/GenBank/DDBJ whole genome shotgun (WGS) entry which is preliminary data.</text>
</comment>
<name>A0A426X1Q1_ENSVE</name>
<sequence>MCASPPAIVSTQSCSLSWGKGFSSGRPLIPARRSDRVGSRRDPSDGQVSLVVDFTIPLLRRAYKGFYSNSNGVSVPEALIFFIAYHTAAPHHAVRGLYGEACACS</sequence>
<proteinExistence type="predicted"/>
<feature type="region of interest" description="Disordered" evidence="1">
    <location>
        <begin position="20"/>
        <end position="45"/>
    </location>
</feature>
<gene>
    <name evidence="2" type="ORF">B296_00034335</name>
</gene>
<dbReference type="EMBL" id="AMZH03029161">
    <property type="protein sequence ID" value="RRT33399.1"/>
    <property type="molecule type" value="Genomic_DNA"/>
</dbReference>
<evidence type="ECO:0000256" key="1">
    <source>
        <dbReference type="SAM" id="MobiDB-lite"/>
    </source>
</evidence>
<organism evidence="2 3">
    <name type="scientific">Ensete ventricosum</name>
    <name type="common">Abyssinian banana</name>
    <name type="synonym">Musa ensete</name>
    <dbReference type="NCBI Taxonomy" id="4639"/>
    <lineage>
        <taxon>Eukaryota</taxon>
        <taxon>Viridiplantae</taxon>
        <taxon>Streptophyta</taxon>
        <taxon>Embryophyta</taxon>
        <taxon>Tracheophyta</taxon>
        <taxon>Spermatophyta</taxon>
        <taxon>Magnoliopsida</taxon>
        <taxon>Liliopsida</taxon>
        <taxon>Zingiberales</taxon>
        <taxon>Musaceae</taxon>
        <taxon>Ensete</taxon>
    </lineage>
</organism>
<evidence type="ECO:0000313" key="3">
    <source>
        <dbReference type="Proteomes" id="UP000287651"/>
    </source>
</evidence>
<feature type="compositionally biased region" description="Basic and acidic residues" evidence="1">
    <location>
        <begin position="32"/>
        <end position="44"/>
    </location>
</feature>
<evidence type="ECO:0000313" key="2">
    <source>
        <dbReference type="EMBL" id="RRT33399.1"/>
    </source>
</evidence>
<accession>A0A426X1Q1</accession>